<evidence type="ECO:0000313" key="1">
    <source>
        <dbReference type="EMBL" id="CCG88254.1"/>
    </source>
</evidence>
<organism evidence="1 2">
    <name type="scientific">Erwinia piriflorinigrans CFBP 5888</name>
    <dbReference type="NCBI Taxonomy" id="1161919"/>
    <lineage>
        <taxon>Bacteria</taxon>
        <taxon>Pseudomonadati</taxon>
        <taxon>Pseudomonadota</taxon>
        <taxon>Gammaproteobacteria</taxon>
        <taxon>Enterobacterales</taxon>
        <taxon>Erwiniaceae</taxon>
        <taxon>Erwinia</taxon>
    </lineage>
</organism>
<evidence type="ECO:0000313" key="2">
    <source>
        <dbReference type="Proteomes" id="UP000018217"/>
    </source>
</evidence>
<gene>
    <name evidence="1" type="ORF">EPIR_2891</name>
</gene>
<dbReference type="Proteomes" id="UP000018217">
    <property type="component" value="Unassembled WGS sequence"/>
</dbReference>
<comment type="caution">
    <text evidence="1">The sequence shown here is derived from an EMBL/GenBank/DDBJ whole genome shotgun (WGS) entry which is preliminary data.</text>
</comment>
<dbReference type="EMBL" id="CAHS01000017">
    <property type="protein sequence ID" value="CCG88254.1"/>
    <property type="molecule type" value="Genomic_DNA"/>
</dbReference>
<proteinExistence type="predicted"/>
<keyword evidence="2" id="KW-1185">Reference proteome</keyword>
<dbReference type="STRING" id="1161919.EPIR_2891"/>
<protein>
    <submittedName>
        <fullName evidence="1">Uncharacterized protein</fullName>
    </submittedName>
</protein>
<reference evidence="1 2" key="1">
    <citation type="journal article" date="2013" name="Syst. Appl. Microbiol.">
        <title>Phylogenetic position and virulence apparatus of the pear flower necrosis pathogen Erwinia piriflorinigrans CFBP 5888T as assessed by comparative genomics.</title>
        <authorList>
            <person name="Smits T.H."/>
            <person name="Rezzonico F."/>
            <person name="Lopez M.M."/>
            <person name="Blom J."/>
            <person name="Goesmann A."/>
            <person name="Frey J.E."/>
            <person name="Duffy B."/>
        </authorList>
    </citation>
    <scope>NUCLEOTIDE SEQUENCE [LARGE SCALE GENOMIC DNA]</scope>
    <source>
        <strain evidence="2">CFBP5888</strain>
    </source>
</reference>
<dbReference type="AlphaFoldDB" id="V5ZBC7"/>
<accession>V5ZBC7</accession>
<sequence>MTPLIILLFGIIDAELCDFINYLSGLCCNSVSDNGISR</sequence>
<name>V5ZBC7_9GAMM</name>